<proteinExistence type="predicted"/>
<dbReference type="InterPro" id="IPR004328">
    <property type="entry name" value="BRO1_dom"/>
</dbReference>
<dbReference type="GO" id="GO:0000281">
    <property type="term" value="P:mitotic cytokinesis"/>
    <property type="evidence" value="ECO:0007669"/>
    <property type="project" value="TreeGrafter"/>
</dbReference>
<dbReference type="EMBL" id="CAJOBJ010373297">
    <property type="protein sequence ID" value="CAF5224456.1"/>
    <property type="molecule type" value="Genomic_DNA"/>
</dbReference>
<sequence length="153" mass="17384">TPVKKFIKETFGDKEDYSAAVDGFNALRAEALLRGSYRDDCSKILRYYDQLHAIEYKLPITENQIRIYFKWQDAFVSGGSLFGSKQKTNGSWKLAYEKACVLFNIGHAYSDLALAQNLSIDEQMKAATRYFQLSSGVFSFLKDYVNANSLSDL</sequence>
<reference evidence="2" key="1">
    <citation type="submission" date="2021-02" db="EMBL/GenBank/DDBJ databases">
        <authorList>
            <person name="Nowell W R."/>
        </authorList>
    </citation>
    <scope>NUCLEOTIDE SEQUENCE</scope>
</reference>
<dbReference type="EMBL" id="CAJOBH010266643">
    <property type="protein sequence ID" value="CAF5161533.1"/>
    <property type="molecule type" value="Genomic_DNA"/>
</dbReference>
<dbReference type="GO" id="GO:0005768">
    <property type="term" value="C:endosome"/>
    <property type="evidence" value="ECO:0007669"/>
    <property type="project" value="TreeGrafter"/>
</dbReference>
<feature type="non-terminal residue" evidence="2">
    <location>
        <position position="153"/>
    </location>
</feature>
<evidence type="ECO:0000313" key="3">
    <source>
        <dbReference type="EMBL" id="CAF5161533.1"/>
    </source>
</evidence>
<evidence type="ECO:0000313" key="4">
    <source>
        <dbReference type="EMBL" id="CAF5224452.1"/>
    </source>
</evidence>
<name>A0A8S3GEN6_9BILA</name>
<organism evidence="2 6">
    <name type="scientific">Rotaria magnacalcarata</name>
    <dbReference type="NCBI Taxonomy" id="392030"/>
    <lineage>
        <taxon>Eukaryota</taxon>
        <taxon>Metazoa</taxon>
        <taxon>Spiralia</taxon>
        <taxon>Gnathifera</taxon>
        <taxon>Rotifera</taxon>
        <taxon>Eurotatoria</taxon>
        <taxon>Bdelloidea</taxon>
        <taxon>Philodinida</taxon>
        <taxon>Philodinidae</taxon>
        <taxon>Rotaria</taxon>
    </lineage>
</organism>
<gene>
    <name evidence="2" type="ORF">BYL167_LOCUS74718</name>
    <name evidence="3" type="ORF">BYL167_LOCUS74727</name>
    <name evidence="4" type="ORF">GIL414_LOCUS86116</name>
    <name evidence="5" type="ORF">GIL414_LOCUS86118</name>
</gene>
<dbReference type="Gene3D" id="1.25.40.280">
    <property type="entry name" value="alix/aip1 like domains"/>
    <property type="match status" value="1"/>
</dbReference>
<evidence type="ECO:0000313" key="5">
    <source>
        <dbReference type="EMBL" id="CAF5224456.1"/>
    </source>
</evidence>
<evidence type="ECO:0000313" key="2">
    <source>
        <dbReference type="EMBL" id="CAF5161507.1"/>
    </source>
</evidence>
<dbReference type="PANTHER" id="PTHR23030">
    <property type="entry name" value="PCD6 INTERACTING PROTEIN-RELATED"/>
    <property type="match status" value="1"/>
</dbReference>
<dbReference type="InterPro" id="IPR038499">
    <property type="entry name" value="BRO1_sf"/>
</dbReference>
<protein>
    <recommendedName>
        <fullName evidence="1">BRO1 domain-containing protein</fullName>
    </recommendedName>
</protein>
<comment type="caution">
    <text evidence="2">The sequence shown here is derived from an EMBL/GenBank/DDBJ whole genome shotgun (WGS) entry which is preliminary data.</text>
</comment>
<evidence type="ECO:0000259" key="1">
    <source>
        <dbReference type="PROSITE" id="PS51180"/>
    </source>
</evidence>
<feature type="non-terminal residue" evidence="2">
    <location>
        <position position="1"/>
    </location>
</feature>
<dbReference type="Proteomes" id="UP000681720">
    <property type="component" value="Unassembled WGS sequence"/>
</dbReference>
<dbReference type="AlphaFoldDB" id="A0A8S3GEN6"/>
<dbReference type="PANTHER" id="PTHR23030:SF39">
    <property type="entry name" value="PROGRAMMED CELL DEATH 6-INTERACTING PROTEIN"/>
    <property type="match status" value="1"/>
</dbReference>
<dbReference type="Proteomes" id="UP000681967">
    <property type="component" value="Unassembled WGS sequence"/>
</dbReference>
<dbReference type="EMBL" id="CAJOBH010266618">
    <property type="protein sequence ID" value="CAF5161507.1"/>
    <property type="molecule type" value="Genomic_DNA"/>
</dbReference>
<feature type="domain" description="BRO1" evidence="1">
    <location>
        <begin position="1"/>
        <end position="153"/>
    </location>
</feature>
<evidence type="ECO:0000313" key="6">
    <source>
        <dbReference type="Proteomes" id="UP000681967"/>
    </source>
</evidence>
<dbReference type="PROSITE" id="PS51180">
    <property type="entry name" value="BRO1"/>
    <property type="match status" value="1"/>
</dbReference>
<dbReference type="Pfam" id="PF03097">
    <property type="entry name" value="BRO1"/>
    <property type="match status" value="1"/>
</dbReference>
<accession>A0A8S3GEN6</accession>
<dbReference type="EMBL" id="CAJOBJ010373292">
    <property type="protein sequence ID" value="CAF5224452.1"/>
    <property type="molecule type" value="Genomic_DNA"/>
</dbReference>